<gene>
    <name evidence="2" type="primary">ycf1</name>
</gene>
<evidence type="ECO:0000256" key="1">
    <source>
        <dbReference type="SAM" id="Phobius"/>
    </source>
</evidence>
<dbReference type="GeneID" id="22159963"/>
<organism evidence="2">
    <name type="scientific">Microthamnion kuetzingianum</name>
    <dbReference type="NCBI Taxonomy" id="34148"/>
    <lineage>
        <taxon>Eukaryota</taxon>
        <taxon>Viridiplantae</taxon>
        <taxon>Chlorophyta</taxon>
        <taxon>core chlorophytes</taxon>
        <taxon>Trebouxiophyceae</taxon>
        <taxon>Microthamniales</taxon>
        <taxon>Microthamniaceae</taxon>
        <taxon>Microthamnion</taxon>
    </lineage>
</organism>
<feature type="transmembrane region" description="Helical" evidence="1">
    <location>
        <begin position="170"/>
        <end position="188"/>
    </location>
</feature>
<keyword evidence="1" id="KW-1133">Transmembrane helix</keyword>
<feature type="transmembrane region" description="Helical" evidence="1">
    <location>
        <begin position="137"/>
        <end position="158"/>
    </location>
</feature>
<feature type="transmembrane region" description="Helical" evidence="1">
    <location>
        <begin position="35"/>
        <end position="55"/>
    </location>
</feature>
<name>A0A097KNH8_9CHLO</name>
<evidence type="ECO:0000313" key="2">
    <source>
        <dbReference type="EMBL" id="AIT94731.1"/>
    </source>
</evidence>
<sequence>MSFVTALRDYVEFVNNIYDSVSGNLNFFQLGQHTLSYLFQTVLYIFSYIFTFQWLHDLSNLPIIVPQLSLIVLKENLVLENPSSGIFSFFQTSFFDDFETNKFLIGFLNSFFLSLPISCSNLIIFRRLLVQGIPAGISAALGSIFGHFLFLGTIFFGIRFFLIPWLSFDSVQYLLGLLLILASVYSMSHEVQLTRVKSSSTLVLLKMFALNFALAWTEQSCVFQYIGNLTFSGEPTILETLSARNQIDSFLIHISYLLGILVGSLFFSFLFCFLIYRFTFFIIKFTGSLYSESIEKINFILITTIIGLSLASIPFYGLDYLITKPLGFVSQDKILEKSIFYTWEIPKPLIDIGNQADQLNEPDVDVAPLDRARYLESYNNTFEDLNYQGEYAWKTRDDRRKLLGKDSSTDFLLKWLKKPEKKLISSETQNIEKVDSQENRIDDGLSNHEEYILFNQGADNTFLYPGNFPDNAPNPVLESDIKKKYYSNPVYKNLLSTDIDFFLLRQPSSHSLTAGDEKNLFDKRLMLADYYDSLRFYKELPYAEDFQNTFQGSKSYADRIYNQQFKGTFNIVRRLFSITGNDSENVSNNRVLKYDQPLYTNQAKKNQFLPLFHEEIVQSKSAKIDSFSNEKLDGSPPRETKERPFFESTQAKPFYAGWDNEERKFIITNRFLPRSIAGFSLPQKSKSISVKNVNSASLSKDTVAAKESHLKFIEFTAWPLSPQLVEIGKKSGDKVSSAKNIPYTFLFQLKDDNVLRVQEYLGESGGNHSSSLPTNILLQEPNVSLPPTSLFDIVAPKRGGFIWPGGSELKINLSQLKK</sequence>
<keyword evidence="2" id="KW-0150">Chloroplast</keyword>
<feature type="transmembrane region" description="Helical" evidence="1">
    <location>
        <begin position="250"/>
        <end position="276"/>
    </location>
</feature>
<keyword evidence="1" id="KW-0472">Membrane</keyword>
<dbReference type="RefSeq" id="YP_009105907.1">
    <property type="nucleotide sequence ID" value="NC_025537.1"/>
</dbReference>
<feature type="transmembrane region" description="Helical" evidence="1">
    <location>
        <begin position="200"/>
        <end position="217"/>
    </location>
</feature>
<geneLocation type="chloroplast" evidence="2"/>
<dbReference type="AlphaFoldDB" id="A0A097KNH8"/>
<accession>A0A097KNH8</accession>
<proteinExistence type="predicted"/>
<reference evidence="2" key="1">
    <citation type="journal article" date="2014" name="BMC Evol. Biol.">
        <title>Chloroplast phylogenomic analysis resolves deep-level relationships within the green algal class Trebouxiophyceae.</title>
        <authorList>
            <person name="Lemieux C."/>
            <person name="Otis C."/>
            <person name="Turmel M."/>
        </authorList>
    </citation>
    <scope>NUCLEOTIDE SEQUENCE</scope>
</reference>
<dbReference type="EMBL" id="KM462876">
    <property type="protein sequence ID" value="AIT94731.1"/>
    <property type="molecule type" value="Genomic_DNA"/>
</dbReference>
<keyword evidence="2" id="KW-0934">Plastid</keyword>
<keyword evidence="1" id="KW-0812">Transmembrane</keyword>
<protein>
    <submittedName>
        <fullName evidence="2">Hypothetical chloroplast RF1</fullName>
    </submittedName>
</protein>
<feature type="transmembrane region" description="Helical" evidence="1">
    <location>
        <begin position="297"/>
        <end position="318"/>
    </location>
</feature>
<feature type="transmembrane region" description="Helical" evidence="1">
    <location>
        <begin position="103"/>
        <end position="125"/>
    </location>
</feature>